<proteinExistence type="predicted"/>
<protein>
    <recommendedName>
        <fullName evidence="4">BZIP domain-containing protein</fullName>
    </recommendedName>
</protein>
<organism evidence="3">
    <name type="scientific">Phytophthora nicotianae</name>
    <name type="common">Potato buckeye rot agent</name>
    <name type="synonym">Phytophthora parasitica</name>
    <dbReference type="NCBI Taxonomy" id="4792"/>
    <lineage>
        <taxon>Eukaryota</taxon>
        <taxon>Sar</taxon>
        <taxon>Stramenopiles</taxon>
        <taxon>Oomycota</taxon>
        <taxon>Peronosporomycetes</taxon>
        <taxon>Peronosporales</taxon>
        <taxon>Peronosporaceae</taxon>
        <taxon>Phytophthora</taxon>
    </lineage>
</organism>
<evidence type="ECO:0000256" key="1">
    <source>
        <dbReference type="SAM" id="Coils"/>
    </source>
</evidence>
<dbReference type="EMBL" id="KI687689">
    <property type="protein sequence ID" value="ETK80469.1"/>
    <property type="molecule type" value="Genomic_DNA"/>
</dbReference>
<evidence type="ECO:0000313" key="3">
    <source>
        <dbReference type="EMBL" id="ETK80469.1"/>
    </source>
</evidence>
<sequence>MDTWSLEPPNCQALSDTVIRDVLQRAWTPERHAIRDIETKIASKSDQQPNPSETAVADTPKRFSSPKQHEPPAIASRNTNNLPGRKRSSNSLTTEEVMQLVAAQIKTTDLEAQPRYLANLAHASEALYKERRRLNQIRYRKKQQENMEHLEEDVQTLQQEIHRLTQRHQNAVIGISSPQSVWVVATEYFRLFQNGFKNPPEAMNTFALNFLRKSMAPDVMDGQLEIVLALLRRHLRQDQATGEKVTTVISVTISKDTLRLVFPHLKHNEHDTANRKKLSILAAKMLNTRLVMDGSVLFEWDPSIDRVVWMQSVDTNVAFTG</sequence>
<dbReference type="VEuPathDB" id="FungiDB:PPTG_14615"/>
<dbReference type="AlphaFoldDB" id="W2GC28"/>
<feature type="region of interest" description="Disordered" evidence="2">
    <location>
        <begin position="39"/>
        <end position="93"/>
    </location>
</feature>
<reference evidence="3" key="1">
    <citation type="submission" date="2013-11" db="EMBL/GenBank/DDBJ databases">
        <title>The Genome Sequence of Phytophthora parasitica CJ02B3.</title>
        <authorList>
            <consortium name="The Broad Institute Genomics Platform"/>
            <person name="Russ C."/>
            <person name="Tyler B."/>
            <person name="Panabieres F."/>
            <person name="Shan W."/>
            <person name="Tripathy S."/>
            <person name="Grunwald N."/>
            <person name="Machado M."/>
            <person name="Johnson C.S."/>
            <person name="Arredondo F."/>
            <person name="Hong C."/>
            <person name="Coffey M."/>
            <person name="Young S.K."/>
            <person name="Zeng Q."/>
            <person name="Gargeya S."/>
            <person name="Fitzgerald M."/>
            <person name="Abouelleil A."/>
            <person name="Alvarado L."/>
            <person name="Chapman S.B."/>
            <person name="Gainer-Dewar J."/>
            <person name="Goldberg J."/>
            <person name="Griggs A."/>
            <person name="Gujja S."/>
            <person name="Hansen M."/>
            <person name="Howarth C."/>
            <person name="Imamovic A."/>
            <person name="Ireland A."/>
            <person name="Larimer J."/>
            <person name="McCowan C."/>
            <person name="Murphy C."/>
            <person name="Pearson M."/>
            <person name="Poon T.W."/>
            <person name="Priest M."/>
            <person name="Roberts A."/>
            <person name="Saif S."/>
            <person name="Shea T."/>
            <person name="Sykes S."/>
            <person name="Wortman J."/>
            <person name="Nusbaum C."/>
            <person name="Birren B."/>
        </authorList>
    </citation>
    <scope>NUCLEOTIDE SEQUENCE [LARGE SCALE GENOMIC DNA]</scope>
    <source>
        <strain evidence="3">CJ02B3</strain>
    </source>
</reference>
<gene>
    <name evidence="3" type="ORF">L915_13860</name>
</gene>
<feature type="coiled-coil region" evidence="1">
    <location>
        <begin position="140"/>
        <end position="167"/>
    </location>
</feature>
<keyword evidence="1" id="KW-0175">Coiled coil</keyword>
<feature type="compositionally biased region" description="Polar residues" evidence="2">
    <location>
        <begin position="44"/>
        <end position="53"/>
    </location>
</feature>
<dbReference type="Proteomes" id="UP000053236">
    <property type="component" value="Unassembled WGS sequence"/>
</dbReference>
<evidence type="ECO:0008006" key="4">
    <source>
        <dbReference type="Google" id="ProtNLM"/>
    </source>
</evidence>
<accession>W2GC28</accession>
<dbReference type="CDD" id="cd14686">
    <property type="entry name" value="bZIP"/>
    <property type="match status" value="1"/>
</dbReference>
<name>W2GC28_PHYNI</name>
<evidence type="ECO:0000256" key="2">
    <source>
        <dbReference type="SAM" id="MobiDB-lite"/>
    </source>
</evidence>